<evidence type="ECO:0000256" key="1">
    <source>
        <dbReference type="SAM" id="MobiDB-lite"/>
    </source>
</evidence>
<dbReference type="Proteomes" id="UP000322234">
    <property type="component" value="Unassembled WGS sequence"/>
</dbReference>
<dbReference type="EMBL" id="VBQZ03000200">
    <property type="protein sequence ID" value="MXQ97732.1"/>
    <property type="molecule type" value="Genomic_DNA"/>
</dbReference>
<dbReference type="AlphaFoldDB" id="A0A6B0S6N1"/>
<proteinExistence type="predicted"/>
<accession>A0A6B0S6N1</accession>
<protein>
    <submittedName>
        <fullName evidence="2">Uncharacterized protein</fullName>
    </submittedName>
</protein>
<reference evidence="2" key="1">
    <citation type="submission" date="2019-10" db="EMBL/GenBank/DDBJ databases">
        <title>The sequence and de novo assembly of the wild yak genome.</title>
        <authorList>
            <person name="Liu Y."/>
        </authorList>
    </citation>
    <scope>NUCLEOTIDE SEQUENCE [LARGE SCALE GENOMIC DNA]</scope>
    <source>
        <strain evidence="2">WY2019</strain>
    </source>
</reference>
<evidence type="ECO:0000313" key="3">
    <source>
        <dbReference type="Proteomes" id="UP000322234"/>
    </source>
</evidence>
<sequence length="73" mass="8364">MKMVDIGYNQKQRKDGNHAMEHSFQCTRSKDQSMPFRQSPSDIFSSTEDLEQASLTWVYGTFSPNCPNSDAKK</sequence>
<organism evidence="2 3">
    <name type="scientific">Bos mutus</name>
    <name type="common">wild yak</name>
    <dbReference type="NCBI Taxonomy" id="72004"/>
    <lineage>
        <taxon>Eukaryota</taxon>
        <taxon>Metazoa</taxon>
        <taxon>Chordata</taxon>
        <taxon>Craniata</taxon>
        <taxon>Vertebrata</taxon>
        <taxon>Euteleostomi</taxon>
        <taxon>Mammalia</taxon>
        <taxon>Eutheria</taxon>
        <taxon>Laurasiatheria</taxon>
        <taxon>Artiodactyla</taxon>
        <taxon>Ruminantia</taxon>
        <taxon>Pecora</taxon>
        <taxon>Bovidae</taxon>
        <taxon>Bovinae</taxon>
        <taxon>Bos</taxon>
    </lineage>
</organism>
<name>A0A6B0S6N1_9CETA</name>
<gene>
    <name evidence="2" type="ORF">E5288_WYG011608</name>
</gene>
<keyword evidence="3" id="KW-1185">Reference proteome</keyword>
<evidence type="ECO:0000313" key="2">
    <source>
        <dbReference type="EMBL" id="MXQ97732.1"/>
    </source>
</evidence>
<feature type="region of interest" description="Disordered" evidence="1">
    <location>
        <begin position="1"/>
        <end position="20"/>
    </location>
</feature>
<comment type="caution">
    <text evidence="2">The sequence shown here is derived from an EMBL/GenBank/DDBJ whole genome shotgun (WGS) entry which is preliminary data.</text>
</comment>